<reference evidence="6 8" key="3">
    <citation type="journal article" date="2014" name="PLoS Genet.">
        <title>Phylogenetically driven sequencing of extremely halophilic archaea reveals strategies for static and dynamic osmo-response.</title>
        <authorList>
            <person name="Becker E.A."/>
            <person name="Seitzer P.M."/>
            <person name="Tritt A."/>
            <person name="Larsen D."/>
            <person name="Krusor M."/>
            <person name="Yao A.I."/>
            <person name="Wu D."/>
            <person name="Madern D."/>
            <person name="Eisen J.A."/>
            <person name="Darling A.E."/>
            <person name="Facciotti M.T."/>
        </authorList>
    </citation>
    <scope>NUCLEOTIDE SEQUENCE [LARGE SCALE GENOMIC DNA]</scope>
    <source>
        <strain evidence="8">ATCC 43099 / DSM 3394 / CCM 3739 / CIP 104546 / IAM 13178 / JCM 8861 / NBRC 102185 / NCIMB 2190 / MS3</strain>
        <strain evidence="6">MS-3</strain>
    </source>
</reference>
<dbReference type="InterPro" id="IPR001188">
    <property type="entry name" value="Sperm_putr-bd"/>
</dbReference>
<proteinExistence type="predicted"/>
<evidence type="ECO:0000256" key="1">
    <source>
        <dbReference type="ARBA" id="ARBA00004418"/>
    </source>
</evidence>
<name>D3T1D3_NATMM</name>
<protein>
    <submittedName>
        <fullName evidence="5">ABC-type transport system periplasmic substrate-binding protein</fullName>
    </submittedName>
    <submittedName>
        <fullName evidence="6">Extracellular solute-binding protein</fullName>
    </submittedName>
</protein>
<reference evidence="5" key="4">
    <citation type="submission" date="2016-09" db="EMBL/GenBank/DDBJ databases">
        <authorList>
            <person name="Pfeiffer F."/>
        </authorList>
    </citation>
    <scope>NUCLEOTIDE SEQUENCE</scope>
    <source>
        <strain evidence="5">ATCC 43099</strain>
        <plasmid evidence="5">pNMAG01</plasmid>
    </source>
</reference>
<dbReference type="InterPro" id="IPR006311">
    <property type="entry name" value="TAT_signal"/>
</dbReference>
<organism evidence="5 7">
    <name type="scientific">Natrialba magadii (strain ATCC 43099 / DSM 3394 / CCM 3739 / CIP 104546 / IAM 13178 / JCM 8861 / NBRC 102185 / NCIMB 2190 / MS3)</name>
    <name type="common">Natronobacterium magadii</name>
    <dbReference type="NCBI Taxonomy" id="547559"/>
    <lineage>
        <taxon>Archaea</taxon>
        <taxon>Methanobacteriati</taxon>
        <taxon>Methanobacteriota</taxon>
        <taxon>Stenosarchaea group</taxon>
        <taxon>Halobacteria</taxon>
        <taxon>Halobacteriales</taxon>
        <taxon>Natrialbaceae</taxon>
        <taxon>Natrialba</taxon>
    </lineage>
</organism>
<evidence type="ECO:0000313" key="8">
    <source>
        <dbReference type="Proteomes" id="UP000011543"/>
    </source>
</evidence>
<dbReference type="OrthoDB" id="30917at2157"/>
<keyword evidence="3" id="KW-0732">Signal</keyword>
<reference evidence="5 7" key="2">
    <citation type="journal article" date="2012" name="BMC Genomics">
        <title>A comparative genomics perspective on the genetic content of the alkaliphilic haloarchaeon Natrialba magadii ATCC 43099T.</title>
        <authorList>
            <person name="Siddaramappa S."/>
            <person name="Challacombe J.F."/>
            <person name="Decastro R.E."/>
            <person name="Pfeiffer F."/>
            <person name="Sastre D.E."/>
            <person name="Gimenez M.I."/>
            <person name="Paggi R.A."/>
            <person name="Detter J.C."/>
            <person name="Davenport K.W."/>
            <person name="Goodwin L.A."/>
            <person name="Kyrpides N."/>
            <person name="Tapia R."/>
            <person name="Pitluck S."/>
            <person name="Lucas S."/>
            <person name="Woyke T."/>
            <person name="Maupin-Furlow J.A."/>
        </authorList>
    </citation>
    <scope>NUCLEOTIDE SEQUENCE [LARGE SCALE GENOMIC DNA]</scope>
    <source>
        <strain evidence="5">ATCC 43099</strain>
        <strain evidence="7">ATCC 43099 / DSM 3394 / CCM 3739 / CIP 104546 / IAM 13178 / JCM 8861 / NBRC 102185 / NCIMB 2190 / MS3</strain>
    </source>
</reference>
<dbReference type="EMBL" id="CP001933">
    <property type="protein sequence ID" value="ADD07392.1"/>
    <property type="molecule type" value="Genomic_DNA"/>
</dbReference>
<dbReference type="GeneID" id="8826721"/>
<keyword evidence="4" id="KW-0574">Periplasm</keyword>
<dbReference type="GO" id="GO:0019808">
    <property type="term" value="F:polyamine binding"/>
    <property type="evidence" value="ECO:0007669"/>
    <property type="project" value="InterPro"/>
</dbReference>
<dbReference type="PRINTS" id="PR00909">
    <property type="entry name" value="SPERMDNBNDNG"/>
</dbReference>
<dbReference type="SUPFAM" id="SSF53850">
    <property type="entry name" value="Periplasmic binding protein-like II"/>
    <property type="match status" value="1"/>
</dbReference>
<dbReference type="InterPro" id="IPR006059">
    <property type="entry name" value="SBP"/>
</dbReference>
<evidence type="ECO:0000256" key="3">
    <source>
        <dbReference type="ARBA" id="ARBA00022729"/>
    </source>
</evidence>
<dbReference type="PANTHER" id="PTHR30222">
    <property type="entry name" value="SPERMIDINE/PUTRESCINE-BINDING PERIPLASMIC PROTEIN"/>
    <property type="match status" value="1"/>
</dbReference>
<dbReference type="RefSeq" id="WP_004214363.1">
    <property type="nucleotide sequence ID" value="NC_013923.1"/>
</dbReference>
<evidence type="ECO:0000313" key="6">
    <source>
        <dbReference type="EMBL" id="ELY32416.1"/>
    </source>
</evidence>
<dbReference type="Gene3D" id="3.40.190.10">
    <property type="entry name" value="Periplasmic binding protein-like II"/>
    <property type="match status" value="2"/>
</dbReference>
<dbReference type="PANTHER" id="PTHR30222:SF17">
    <property type="entry name" value="SPERMIDINE_PUTRESCINE-BINDING PERIPLASMIC PROTEIN"/>
    <property type="match status" value="1"/>
</dbReference>
<dbReference type="AlphaFoldDB" id="D3T1D3"/>
<geneLocation type="plasmid" evidence="5 7">
    <name>pNMAG01</name>
</geneLocation>
<dbReference type="Proteomes" id="UP000011543">
    <property type="component" value="Unassembled WGS sequence"/>
</dbReference>
<dbReference type="PROSITE" id="PS51257">
    <property type="entry name" value="PROKAR_LIPOPROTEIN"/>
    <property type="match status" value="1"/>
</dbReference>
<dbReference type="GO" id="GO:0042597">
    <property type="term" value="C:periplasmic space"/>
    <property type="evidence" value="ECO:0007669"/>
    <property type="project" value="UniProtKB-SubCell"/>
</dbReference>
<dbReference type="PATRIC" id="fig|547559.17.peg.755"/>
<dbReference type="Proteomes" id="UP000001879">
    <property type="component" value="Plasmid pNMAG01"/>
</dbReference>
<reference evidence="7" key="1">
    <citation type="submission" date="2010-02" db="EMBL/GenBank/DDBJ databases">
        <title>Complete sequence of plasmid 1 of Natrialba magadii ATCC 43099.</title>
        <authorList>
            <consortium name="US DOE Joint Genome Institute"/>
            <person name="Lucas S."/>
            <person name="Copeland A."/>
            <person name="Lapidus A."/>
            <person name="Cheng J.-F."/>
            <person name="Bruce D."/>
            <person name="Goodwin L."/>
            <person name="Pitluck S."/>
            <person name="Davenport K."/>
            <person name="Saunders E."/>
            <person name="Detter J.C."/>
            <person name="Han C."/>
            <person name="Tapia R."/>
            <person name="Land M."/>
            <person name="Hauser L."/>
            <person name="Kyrpides N."/>
            <person name="Mikhailova N."/>
            <person name="De Castro R.E."/>
            <person name="Maupin-Furlow J.A."/>
            <person name="Woyke T."/>
        </authorList>
    </citation>
    <scope>NUCLEOTIDE SEQUENCE [LARGE SCALE GENOMIC DNA]</scope>
    <source>
        <strain evidence="7">ATCC 43099 / DSM 3394 / CCM 3739 / CIP 104546 / IAM 13178 / JCM 8861 / NBRC 102185 / NCIMB 2190 / MS3</strain>
        <plasmid evidence="7">pNMAG01</plasmid>
    </source>
</reference>
<evidence type="ECO:0000256" key="4">
    <source>
        <dbReference type="ARBA" id="ARBA00022764"/>
    </source>
</evidence>
<dbReference type="KEGG" id="nmg:Nmag_3851"/>
<accession>D3T1D3</accession>
<evidence type="ECO:0000256" key="2">
    <source>
        <dbReference type="ARBA" id="ARBA00022448"/>
    </source>
</evidence>
<comment type="subcellular location">
    <subcellularLocation>
        <location evidence="1">Periplasm</location>
    </subcellularLocation>
</comment>
<dbReference type="CDD" id="cd13588">
    <property type="entry name" value="PBP2_polyamine_1"/>
    <property type="match status" value="1"/>
</dbReference>
<evidence type="ECO:0000313" key="5">
    <source>
        <dbReference type="EMBL" id="ADD07392.1"/>
    </source>
</evidence>
<sequence length="353" mass="39937">MPIGKQSRRRFLTATGGAAALGTVAGCLGGDDDDVVNYFSWGAYIDDSWIQPFEEDTGITVNTETYESNADAINQIETSPEGTYDVWTPSAPGADFERAYRNDLLDPIDLDNVPGWDEYIFEEMKLDDFWFDDELYAVPMTFGFDGAIYNHEEVGDLGDEISYDVLWDDEYAGEITSRDDAATQIWTAAKYLDQDPDEPEDLEAVEDALNEHVDLVNTYWTSSAESIQIFQQGEASIGTSWDGAYHRLAAEDEPVSLAFWEEGTIGWIDSFCIARGSENKEEAEQFIDYMVSEVPRAWFEGPEYIVVSDAVDYTDEELDQYNLEMALENTEFPAYNDDDQIQTYDEIWTDVTV</sequence>
<dbReference type="HOGENOM" id="CLU_728851_0_0_2"/>
<dbReference type="GO" id="GO:0015846">
    <property type="term" value="P:polyamine transport"/>
    <property type="evidence" value="ECO:0007669"/>
    <property type="project" value="InterPro"/>
</dbReference>
<keyword evidence="2" id="KW-0813">Transport</keyword>
<gene>
    <name evidence="5" type="ordered locus">Nmag_3851</name>
    <name evidence="6" type="ORF">C500_03964</name>
</gene>
<dbReference type="PROSITE" id="PS51318">
    <property type="entry name" value="TAT"/>
    <property type="match status" value="1"/>
</dbReference>
<dbReference type="EMBL" id="AOHS01000016">
    <property type="protein sequence ID" value="ELY32416.1"/>
    <property type="molecule type" value="Genomic_DNA"/>
</dbReference>
<evidence type="ECO:0000313" key="7">
    <source>
        <dbReference type="Proteomes" id="UP000001879"/>
    </source>
</evidence>
<dbReference type="Pfam" id="PF13416">
    <property type="entry name" value="SBP_bac_8"/>
    <property type="match status" value="1"/>
</dbReference>
<keyword evidence="7" id="KW-1185">Reference proteome</keyword>
<keyword evidence="5" id="KW-0614">Plasmid</keyword>